<dbReference type="SMART" id="SM01120">
    <property type="entry name" value="Dak2"/>
    <property type="match status" value="1"/>
</dbReference>
<dbReference type="PANTHER" id="PTHR28629">
    <property type="entry name" value="TRIOKINASE/FMN CYCLASE"/>
    <property type="match status" value="1"/>
</dbReference>
<reference evidence="5" key="1">
    <citation type="journal article" date="2019" name="Int. J. Syst. Evol. Microbiol.">
        <title>The Global Catalogue of Microorganisms (GCM) 10K type strain sequencing project: providing services to taxonomists for standard genome sequencing and annotation.</title>
        <authorList>
            <consortium name="The Broad Institute Genomics Platform"/>
            <consortium name="The Broad Institute Genome Sequencing Center for Infectious Disease"/>
            <person name="Wu L."/>
            <person name="Ma J."/>
        </authorList>
    </citation>
    <scope>NUCLEOTIDE SEQUENCE [LARGE SCALE GENOMIC DNA]</scope>
    <source>
        <strain evidence="5">JCM 10083</strain>
    </source>
</reference>
<gene>
    <name evidence="4" type="primary">dhaL</name>
    <name evidence="4" type="ORF">ACFQVD_14270</name>
</gene>
<dbReference type="PROSITE" id="PS51480">
    <property type="entry name" value="DHAL"/>
    <property type="match status" value="1"/>
</dbReference>
<feature type="domain" description="DhaL" evidence="3">
    <location>
        <begin position="7"/>
        <end position="205"/>
    </location>
</feature>
<dbReference type="InterPro" id="IPR012737">
    <property type="entry name" value="DhaK_L_YcgS"/>
</dbReference>
<evidence type="ECO:0000256" key="1">
    <source>
        <dbReference type="ARBA" id="ARBA00022679"/>
    </source>
</evidence>
<dbReference type="GO" id="GO:0047324">
    <property type="term" value="F:phosphoenolpyruvate-glycerone phosphotransferase activity"/>
    <property type="evidence" value="ECO:0007669"/>
    <property type="project" value="UniProtKB-EC"/>
</dbReference>
<dbReference type="Gene3D" id="1.25.40.340">
    <property type="match status" value="1"/>
</dbReference>
<dbReference type="Pfam" id="PF02734">
    <property type="entry name" value="Dak2"/>
    <property type="match status" value="1"/>
</dbReference>
<evidence type="ECO:0000313" key="5">
    <source>
        <dbReference type="Proteomes" id="UP001596514"/>
    </source>
</evidence>
<dbReference type="SUPFAM" id="SSF101473">
    <property type="entry name" value="DhaL-like"/>
    <property type="match status" value="1"/>
</dbReference>
<dbReference type="Proteomes" id="UP001596514">
    <property type="component" value="Unassembled WGS sequence"/>
</dbReference>
<dbReference type="InterPro" id="IPR050861">
    <property type="entry name" value="Dihydroxyacetone_Kinase"/>
</dbReference>
<organism evidence="4 5">
    <name type="scientific">Streptosporangium amethystogenes subsp. fukuiense</name>
    <dbReference type="NCBI Taxonomy" id="698418"/>
    <lineage>
        <taxon>Bacteria</taxon>
        <taxon>Bacillati</taxon>
        <taxon>Actinomycetota</taxon>
        <taxon>Actinomycetes</taxon>
        <taxon>Streptosporangiales</taxon>
        <taxon>Streptosporangiaceae</taxon>
        <taxon>Streptosporangium</taxon>
    </lineage>
</organism>
<keyword evidence="2 4" id="KW-0418">Kinase</keyword>
<sequence>MNDLEPQAVLSWVERFITRIDDQVQELTELDRRSGDGDFGTNMVTALSRAKAKFSPAPADAGAPFSSLSTAFLEHSGGTSGPLFGMWFREFALAGEGSPAFSTALLADAARNGVATVRRLGSASVGDRTMVDAMAPAADALAEAVEDDVPAARALRLAAEAARAGADSTSSIIARRGRASYVGEAALGAPDPGAVAVALFFESAG</sequence>
<evidence type="ECO:0000259" key="3">
    <source>
        <dbReference type="PROSITE" id="PS51480"/>
    </source>
</evidence>
<name>A0ABW2SYY0_9ACTN</name>
<keyword evidence="1 4" id="KW-0808">Transferase</keyword>
<dbReference type="RefSeq" id="WP_343969031.1">
    <property type="nucleotide sequence ID" value="NZ_BAAAGK010000069.1"/>
</dbReference>
<protein>
    <submittedName>
        <fullName evidence="4">Dihydroxyacetone kinase subunit DhaL</fullName>
        <ecNumber evidence="4">2.7.1.121</ecNumber>
    </submittedName>
</protein>
<dbReference type="InterPro" id="IPR004007">
    <property type="entry name" value="DhaL_dom"/>
</dbReference>
<comment type="caution">
    <text evidence="4">The sequence shown here is derived from an EMBL/GenBank/DDBJ whole genome shotgun (WGS) entry which is preliminary data.</text>
</comment>
<proteinExistence type="predicted"/>
<evidence type="ECO:0000313" key="4">
    <source>
        <dbReference type="EMBL" id="MFC7601264.1"/>
    </source>
</evidence>
<dbReference type="NCBIfam" id="TIGR02365">
    <property type="entry name" value="dha_L_ycgS"/>
    <property type="match status" value="1"/>
</dbReference>
<dbReference type="EMBL" id="JBHTEE010000001">
    <property type="protein sequence ID" value="MFC7601264.1"/>
    <property type="molecule type" value="Genomic_DNA"/>
</dbReference>
<dbReference type="InterPro" id="IPR036117">
    <property type="entry name" value="DhaL_dom_sf"/>
</dbReference>
<keyword evidence="5" id="KW-1185">Reference proteome</keyword>
<dbReference type="PANTHER" id="PTHR28629:SF4">
    <property type="entry name" value="TRIOKINASE_FMN CYCLASE"/>
    <property type="match status" value="1"/>
</dbReference>
<evidence type="ECO:0000256" key="2">
    <source>
        <dbReference type="ARBA" id="ARBA00022777"/>
    </source>
</evidence>
<accession>A0ABW2SYY0</accession>
<dbReference type="EC" id="2.7.1.121" evidence="4"/>